<evidence type="ECO:0000313" key="1">
    <source>
        <dbReference type="EMBL" id="KAF1993564.1"/>
    </source>
</evidence>
<dbReference type="EMBL" id="ML977697">
    <property type="protein sequence ID" value="KAF1993564.1"/>
    <property type="molecule type" value="Genomic_DNA"/>
</dbReference>
<accession>A0A6A5VX55</accession>
<dbReference type="OrthoDB" id="3794999at2759"/>
<dbReference type="AlphaFoldDB" id="A0A6A5VX55"/>
<keyword evidence="2" id="KW-1185">Reference proteome</keyword>
<protein>
    <submittedName>
        <fullName evidence="1">Uncharacterized protein</fullName>
    </submittedName>
</protein>
<proteinExistence type="predicted"/>
<reference evidence="1" key="1">
    <citation type="journal article" date="2020" name="Stud. Mycol.">
        <title>101 Dothideomycetes genomes: a test case for predicting lifestyles and emergence of pathogens.</title>
        <authorList>
            <person name="Haridas S."/>
            <person name="Albert R."/>
            <person name="Binder M."/>
            <person name="Bloem J."/>
            <person name="Labutti K."/>
            <person name="Salamov A."/>
            <person name="Andreopoulos B."/>
            <person name="Baker S."/>
            <person name="Barry K."/>
            <person name="Bills G."/>
            <person name="Bluhm B."/>
            <person name="Cannon C."/>
            <person name="Castanera R."/>
            <person name="Culley D."/>
            <person name="Daum C."/>
            <person name="Ezra D."/>
            <person name="Gonzalez J."/>
            <person name="Henrissat B."/>
            <person name="Kuo A."/>
            <person name="Liang C."/>
            <person name="Lipzen A."/>
            <person name="Lutzoni F."/>
            <person name="Magnuson J."/>
            <person name="Mondo S."/>
            <person name="Nolan M."/>
            <person name="Ohm R."/>
            <person name="Pangilinan J."/>
            <person name="Park H.-J."/>
            <person name="Ramirez L."/>
            <person name="Alfaro M."/>
            <person name="Sun H."/>
            <person name="Tritt A."/>
            <person name="Yoshinaga Y."/>
            <person name="Zwiers L.-H."/>
            <person name="Turgeon B."/>
            <person name="Goodwin S."/>
            <person name="Spatafora J."/>
            <person name="Crous P."/>
            <person name="Grigoriev I."/>
        </authorList>
    </citation>
    <scope>NUCLEOTIDE SEQUENCE</scope>
    <source>
        <strain evidence="1">CBS 123094</strain>
    </source>
</reference>
<organism evidence="1 2">
    <name type="scientific">Amniculicola lignicola CBS 123094</name>
    <dbReference type="NCBI Taxonomy" id="1392246"/>
    <lineage>
        <taxon>Eukaryota</taxon>
        <taxon>Fungi</taxon>
        <taxon>Dikarya</taxon>
        <taxon>Ascomycota</taxon>
        <taxon>Pezizomycotina</taxon>
        <taxon>Dothideomycetes</taxon>
        <taxon>Pleosporomycetidae</taxon>
        <taxon>Pleosporales</taxon>
        <taxon>Amniculicolaceae</taxon>
        <taxon>Amniculicola</taxon>
    </lineage>
</organism>
<name>A0A6A5VX55_9PLEO</name>
<evidence type="ECO:0000313" key="2">
    <source>
        <dbReference type="Proteomes" id="UP000799779"/>
    </source>
</evidence>
<gene>
    <name evidence="1" type="ORF">P154DRAFT_527696</name>
</gene>
<dbReference type="Proteomes" id="UP000799779">
    <property type="component" value="Unassembled WGS sequence"/>
</dbReference>
<sequence>MRILKAGGAVLDVSGTTPGKDRAVRTSDYVATLETSEYVAFEKTCDSILGWPETGGVWALKLIPMPTMDIYELMARESDLTMKEYEAILYPMDFTKLKKANTMTEYCAELRDLGARFYENPADCEEVRKRGLLDPASLSIPWRRLWSQSSS</sequence>